<dbReference type="EMBL" id="QRAL01000025">
    <property type="protein sequence ID" value="RSU54891.1"/>
    <property type="molecule type" value="Genomic_DNA"/>
</dbReference>
<organism evidence="1 2">
    <name type="scientific">Sphingobium yanoikuyae</name>
    <name type="common">Sphingomonas yanoikuyae</name>
    <dbReference type="NCBI Taxonomy" id="13690"/>
    <lineage>
        <taxon>Bacteria</taxon>
        <taxon>Pseudomonadati</taxon>
        <taxon>Pseudomonadota</taxon>
        <taxon>Alphaproteobacteria</taxon>
        <taxon>Sphingomonadales</taxon>
        <taxon>Sphingomonadaceae</taxon>
        <taxon>Sphingobium</taxon>
    </lineage>
</organism>
<name>A0A430BQB8_SPHYA</name>
<dbReference type="SUPFAM" id="SSF88659">
    <property type="entry name" value="Sigma3 and sigma4 domains of RNA polymerase sigma factors"/>
    <property type="match status" value="1"/>
</dbReference>
<reference evidence="1 2" key="1">
    <citation type="submission" date="2018-07" db="EMBL/GenBank/DDBJ databases">
        <title>Genomic and Epidemiologic Investigation of an Indolent Hospital Outbreak.</title>
        <authorList>
            <person name="Johnson R.C."/>
            <person name="Deming C."/>
            <person name="Conlan S."/>
            <person name="Zellmer C.J."/>
            <person name="Michelin A.V."/>
            <person name="Lee-Lin S."/>
            <person name="Thomas P.J."/>
            <person name="Park M."/>
            <person name="Weingarten R.A."/>
            <person name="Less J."/>
            <person name="Dekker J.P."/>
            <person name="Frank K.M."/>
            <person name="Musser K.A."/>
            <person name="Mcquiston J.R."/>
            <person name="Henderson D.K."/>
            <person name="Lau A.F."/>
            <person name="Palmore T.N."/>
            <person name="Segre J.A."/>
        </authorList>
    </citation>
    <scope>NUCLEOTIDE SEQUENCE [LARGE SCALE GENOMIC DNA]</scope>
    <source>
        <strain evidence="1 2">SK-NIH.Env6_1116</strain>
    </source>
</reference>
<protein>
    <submittedName>
        <fullName evidence="1">Sigma-70 family RNA polymerase sigma factor</fullName>
    </submittedName>
</protein>
<dbReference type="RefSeq" id="WP_125999343.1">
    <property type="nucleotide sequence ID" value="NZ_QRAL01000025.1"/>
</dbReference>
<dbReference type="InterPro" id="IPR036388">
    <property type="entry name" value="WH-like_DNA-bd_sf"/>
</dbReference>
<evidence type="ECO:0000313" key="1">
    <source>
        <dbReference type="EMBL" id="RSU54891.1"/>
    </source>
</evidence>
<accession>A0A430BQB8</accession>
<dbReference type="Proteomes" id="UP000287401">
    <property type="component" value="Unassembled WGS sequence"/>
</dbReference>
<dbReference type="Gene3D" id="1.10.10.10">
    <property type="entry name" value="Winged helix-like DNA-binding domain superfamily/Winged helix DNA-binding domain"/>
    <property type="match status" value="1"/>
</dbReference>
<dbReference type="AlphaFoldDB" id="A0A430BQB8"/>
<evidence type="ECO:0000313" key="2">
    <source>
        <dbReference type="Proteomes" id="UP000287401"/>
    </source>
</evidence>
<dbReference type="InterPro" id="IPR013324">
    <property type="entry name" value="RNA_pol_sigma_r3/r4-like"/>
</dbReference>
<gene>
    <name evidence="1" type="ORF">DAH51_18945</name>
</gene>
<proteinExistence type="predicted"/>
<sequence length="111" mass="12550">MAHHHNVSGCLARFVARMRDRVPDEICAARIERFLEGSASADIPQLPDALGERDGRIEKAVAQMEPLTRGVLILVVGRKMPVSEVARRFRMSEARVCRQFRRAIELVAVER</sequence>
<comment type="caution">
    <text evidence="1">The sequence shown here is derived from an EMBL/GenBank/DDBJ whole genome shotgun (WGS) entry which is preliminary data.</text>
</comment>